<reference evidence="2" key="1">
    <citation type="submission" date="2021-02" db="EMBL/GenBank/DDBJ databases">
        <authorList>
            <person name="Nowell W R."/>
        </authorList>
    </citation>
    <scope>NUCLEOTIDE SEQUENCE</scope>
</reference>
<comment type="caution">
    <text evidence="2">The sequence shown here is derived from an EMBL/GenBank/DDBJ whole genome shotgun (WGS) entry which is preliminary data.</text>
</comment>
<feature type="non-terminal residue" evidence="2">
    <location>
        <position position="22"/>
    </location>
</feature>
<feature type="region of interest" description="Disordered" evidence="1">
    <location>
        <begin position="1"/>
        <end position="22"/>
    </location>
</feature>
<dbReference type="Proteomes" id="UP000676336">
    <property type="component" value="Unassembled WGS sequence"/>
</dbReference>
<organism evidence="2 3">
    <name type="scientific">Rotaria magnacalcarata</name>
    <dbReference type="NCBI Taxonomy" id="392030"/>
    <lineage>
        <taxon>Eukaryota</taxon>
        <taxon>Metazoa</taxon>
        <taxon>Spiralia</taxon>
        <taxon>Gnathifera</taxon>
        <taxon>Rotifera</taxon>
        <taxon>Eurotatoria</taxon>
        <taxon>Bdelloidea</taxon>
        <taxon>Philodinida</taxon>
        <taxon>Philodinidae</taxon>
        <taxon>Rotaria</taxon>
    </lineage>
</organism>
<name>A0A8S3HYH7_9BILA</name>
<evidence type="ECO:0000313" key="3">
    <source>
        <dbReference type="Proteomes" id="UP000676336"/>
    </source>
</evidence>
<dbReference type="AlphaFoldDB" id="A0A8S3HYH7"/>
<gene>
    <name evidence="2" type="ORF">SMN809_LOCUS71619</name>
</gene>
<evidence type="ECO:0000256" key="1">
    <source>
        <dbReference type="SAM" id="MobiDB-lite"/>
    </source>
</evidence>
<evidence type="ECO:0000313" key="2">
    <source>
        <dbReference type="EMBL" id="CAF5189194.1"/>
    </source>
</evidence>
<proteinExistence type="predicted"/>
<accession>A0A8S3HYH7</accession>
<protein>
    <submittedName>
        <fullName evidence="2">Uncharacterized protein</fullName>
    </submittedName>
</protein>
<sequence>MNSADIVLNIERGHQVDDEEEH</sequence>
<dbReference type="EMBL" id="CAJOBI010324006">
    <property type="protein sequence ID" value="CAF5189194.1"/>
    <property type="molecule type" value="Genomic_DNA"/>
</dbReference>